<keyword evidence="2" id="KW-0269">Exonuclease</keyword>
<dbReference type="GO" id="GO:0004527">
    <property type="term" value="F:exonuclease activity"/>
    <property type="evidence" value="ECO:0007669"/>
    <property type="project" value="UniProtKB-KW"/>
</dbReference>
<dbReference type="SUPFAM" id="SSF52980">
    <property type="entry name" value="Restriction endonuclease-like"/>
    <property type="match status" value="1"/>
</dbReference>
<proteinExistence type="predicted"/>
<dbReference type="InterPro" id="IPR011335">
    <property type="entry name" value="Restrct_endonuc-II-like"/>
</dbReference>
<dbReference type="Proteomes" id="UP000396835">
    <property type="component" value="Unassembled WGS sequence"/>
</dbReference>
<protein>
    <submittedName>
        <fullName evidence="2">RecB family exonuclease</fullName>
    </submittedName>
</protein>
<evidence type="ECO:0000313" key="3">
    <source>
        <dbReference type="Proteomes" id="UP000396835"/>
    </source>
</evidence>
<keyword evidence="2" id="KW-0540">Nuclease</keyword>
<reference evidence="2 3" key="1">
    <citation type="submission" date="2019-02" db="EMBL/GenBank/DDBJ databases">
        <authorList>
            <consortium name="Pathogen Informatics"/>
        </authorList>
    </citation>
    <scope>NUCLEOTIDE SEQUENCE [LARGE SCALE GENOMIC DNA]</scope>
    <source>
        <strain evidence="2 3">3012STDY7078512</strain>
    </source>
</reference>
<evidence type="ECO:0000313" key="2">
    <source>
        <dbReference type="EMBL" id="VFB14990.1"/>
    </source>
</evidence>
<dbReference type="Pfam" id="PF12705">
    <property type="entry name" value="PDDEXK_1"/>
    <property type="match status" value="1"/>
</dbReference>
<gene>
    <name evidence="2" type="ORF">NCTC7812_02572</name>
</gene>
<organism evidence="2 3">
    <name type="scientific">Prevotella heparinolytica</name>
    <dbReference type="NCBI Taxonomy" id="28113"/>
    <lineage>
        <taxon>Bacteria</taxon>
        <taxon>Pseudomonadati</taxon>
        <taxon>Bacteroidota</taxon>
        <taxon>Bacteroidia</taxon>
        <taxon>Bacteroidales</taxon>
        <taxon>Bacteroidaceae</taxon>
        <taxon>Bacteroides</taxon>
    </lineage>
</organism>
<dbReference type="InterPro" id="IPR011604">
    <property type="entry name" value="PDDEXK-like_dom_sf"/>
</dbReference>
<accession>A0A449I6F1</accession>
<dbReference type="SUPFAM" id="SSF52540">
    <property type="entry name" value="P-loop containing nucleoside triphosphate hydrolases"/>
    <property type="match status" value="1"/>
</dbReference>
<evidence type="ECO:0000259" key="1">
    <source>
        <dbReference type="Pfam" id="PF12705"/>
    </source>
</evidence>
<sequence>MWKKKSLRKYNALPQSAKYSKSNIENMKPFLQLVAKDLYSKIGNDLSHTAIVFPNKRAGLFFNEYLAAETDHPLWSPAYVSISELFHQLSSLKLGDPIRLVCELYKVFREETRSEETLDDFYFWGELLISDFDDVDKNLVDASKLFTNLQELKNIMDGYDFLDKEQEEAIRQFFLNFSIEKRTELKAKFISLWDKLGDIYRHYRTNLSKLGIAYEGMMYRNVMEQLDTNHLRYDRYVFVGFNVLNKVETQFFKLLQDAGKALFYWDYDVCYTTLPRLQTPPYTHEAGEFILRNLSSFPNQLPETAFDVMRKPKNIRYISSPTENAQARYLPQWIEEVTRHYPTEESQSEQETKEKENAVVLCNEALLLPILHSIPPEVKNVNVTMGFPLAQTPVYSFINALTELQTTGYQAKSGHYTYNAVLAVLKHPYVRLLSSSAEGLEKQLIKNNRFYPLPSELKQDVFLEQVFTPQNGIAALCGYLTELLREVAVVYRQEKETEDIFNQLYRESLFKSYTLVNRLLNLIETGELSGLKPNTLKRLLNRLLTSANIPFHGEPAIGMQVMGVLETRNLDFRNLIILSLNEGQLPKAGGESSFIPYNLRKAFGMTTIEHKNAVYAYYFYRLIQRAENVTLLYNSSSDGLNRGEMSRFMLQLLAESPYNISQEYLEAGQSPQQSRPIDIAKTPEMLQRMYDAYDVRRHPNNFFSPSALNAYLDCRLKFYYRYVAGLRVPDEVSAEIDSALFGTIFHHAAESIYKDLISNSKDIKKEDLELLLRNEVKLQTYVDNAFKEKFFHVPQTEQPEYNGTQLIHSKVIASYLRQLLRNDLQYAPFRMEEMEEEVKEMVEIDTPLGKLSLQIGGTIDRMDSKEGTLRIVDYKTGGMPKTPENIEQLFTPAENRPTYIFQTFMYAAIMCRRQSLKVAPSLLYIHRAASESYSPVIEMGAPRQPKIPVNNFAFFEEEFRERLLNLLQEIYDPKETFSQTKDNKKCEYCDFRRLCKK</sequence>
<dbReference type="AlphaFoldDB" id="A0A449I6F1"/>
<dbReference type="InterPro" id="IPR027417">
    <property type="entry name" value="P-loop_NTPase"/>
</dbReference>
<dbReference type="Gene3D" id="3.90.320.10">
    <property type="match status" value="1"/>
</dbReference>
<dbReference type="InterPro" id="IPR038726">
    <property type="entry name" value="PDDEXK_AddAB-type"/>
</dbReference>
<dbReference type="EMBL" id="CAACYH010000004">
    <property type="protein sequence ID" value="VFB14990.1"/>
    <property type="molecule type" value="Genomic_DNA"/>
</dbReference>
<keyword evidence="2" id="KW-0378">Hydrolase</keyword>
<feature type="domain" description="PD-(D/E)XK endonuclease-like" evidence="1">
    <location>
        <begin position="703"/>
        <end position="996"/>
    </location>
</feature>
<name>A0A449I6F1_9BACE</name>